<name>A0A9E2W6P7_9BACT</name>
<dbReference type="EMBL" id="JAHSPG010000001">
    <property type="protein sequence ID" value="MBV4355516.1"/>
    <property type="molecule type" value="Genomic_DNA"/>
</dbReference>
<protein>
    <submittedName>
        <fullName evidence="1">Uncharacterized protein</fullName>
    </submittedName>
</protein>
<evidence type="ECO:0000313" key="1">
    <source>
        <dbReference type="EMBL" id="MBV4355516.1"/>
    </source>
</evidence>
<sequence length="99" mass="11581">MNLKEAILNSDTINDDLVLYARKIDGKLLPSSEVVLMELTEEEMEMNTTDIANQKCPGFSYCMEMFLIKDMMKDIDWLPEKMDADKIVERIIYYIEFDA</sequence>
<proteinExistence type="predicted"/>
<dbReference type="Proteomes" id="UP000812270">
    <property type="component" value="Unassembled WGS sequence"/>
</dbReference>
<accession>A0A9E2W6P7</accession>
<comment type="caution">
    <text evidence="1">The sequence shown here is derived from an EMBL/GenBank/DDBJ whole genome shotgun (WGS) entry which is preliminary data.</text>
</comment>
<dbReference type="AlphaFoldDB" id="A0A9E2W6P7"/>
<gene>
    <name evidence="1" type="ORF">KTO63_00055</name>
</gene>
<reference evidence="1" key="1">
    <citation type="submission" date="2021-06" db="EMBL/GenBank/DDBJ databases">
        <authorList>
            <person name="Huq M.A."/>
        </authorList>
    </citation>
    <scope>NUCLEOTIDE SEQUENCE</scope>
    <source>
        <strain evidence="1">MAH-26</strain>
    </source>
</reference>
<organism evidence="1 2">
    <name type="scientific">Pinibacter aurantiacus</name>
    <dbReference type="NCBI Taxonomy" id="2851599"/>
    <lineage>
        <taxon>Bacteria</taxon>
        <taxon>Pseudomonadati</taxon>
        <taxon>Bacteroidota</taxon>
        <taxon>Chitinophagia</taxon>
        <taxon>Chitinophagales</taxon>
        <taxon>Chitinophagaceae</taxon>
        <taxon>Pinibacter</taxon>
    </lineage>
</organism>
<dbReference type="RefSeq" id="WP_217789073.1">
    <property type="nucleotide sequence ID" value="NZ_JAHSPG010000001.1"/>
</dbReference>
<keyword evidence="2" id="KW-1185">Reference proteome</keyword>
<evidence type="ECO:0000313" key="2">
    <source>
        <dbReference type="Proteomes" id="UP000812270"/>
    </source>
</evidence>